<dbReference type="Gene3D" id="2.60.120.580">
    <property type="entry name" value="Acetamidase/Formamidase-like domains"/>
    <property type="match status" value="2"/>
</dbReference>
<dbReference type="Proteomes" id="UP001058271">
    <property type="component" value="Chromosome"/>
</dbReference>
<dbReference type="Gene3D" id="3.10.28.20">
    <property type="entry name" value="Acetamidase/Formamidase-like domains"/>
    <property type="match status" value="1"/>
</dbReference>
<dbReference type="RefSeq" id="WP_260728649.1">
    <property type="nucleotide sequence ID" value="NZ_BAAABS010000015.1"/>
</dbReference>
<reference evidence="1" key="1">
    <citation type="submission" date="2021-04" db="EMBL/GenBank/DDBJ databases">
        <title>Biosynthetic gene clusters of Dactylosporangioum roseum.</title>
        <authorList>
            <person name="Hartkoorn R.C."/>
            <person name="Beaudoing E."/>
            <person name="Hot D."/>
            <person name="Moureu S."/>
        </authorList>
    </citation>
    <scope>NUCLEOTIDE SEQUENCE</scope>
    <source>
        <strain evidence="1">NRRL B-16295</strain>
    </source>
</reference>
<dbReference type="SUPFAM" id="SSF141130">
    <property type="entry name" value="Acetamidase/Formamidase-like"/>
    <property type="match status" value="1"/>
</dbReference>
<accession>A0ABY5ZB33</accession>
<evidence type="ECO:0000313" key="1">
    <source>
        <dbReference type="EMBL" id="UWZ39249.1"/>
    </source>
</evidence>
<dbReference type="PANTHER" id="PTHR31891:SF1">
    <property type="entry name" value="FORMAMIDASE C869.04-RELATED"/>
    <property type="match status" value="1"/>
</dbReference>
<dbReference type="InterPro" id="IPR004304">
    <property type="entry name" value="FmdA_AmdA"/>
</dbReference>
<gene>
    <name evidence="1" type="ORF">Drose_14020</name>
</gene>
<evidence type="ECO:0000313" key="2">
    <source>
        <dbReference type="Proteomes" id="UP001058271"/>
    </source>
</evidence>
<dbReference type="EMBL" id="CP073721">
    <property type="protein sequence ID" value="UWZ39249.1"/>
    <property type="molecule type" value="Genomic_DNA"/>
</dbReference>
<proteinExistence type="predicted"/>
<organism evidence="1 2">
    <name type="scientific">Dactylosporangium roseum</name>
    <dbReference type="NCBI Taxonomy" id="47989"/>
    <lineage>
        <taxon>Bacteria</taxon>
        <taxon>Bacillati</taxon>
        <taxon>Actinomycetota</taxon>
        <taxon>Actinomycetes</taxon>
        <taxon>Micromonosporales</taxon>
        <taxon>Micromonosporaceae</taxon>
        <taxon>Dactylosporangium</taxon>
    </lineage>
</organism>
<dbReference type="Pfam" id="PF03069">
    <property type="entry name" value="FmdA_AmdA"/>
    <property type="match status" value="2"/>
</dbReference>
<protein>
    <submittedName>
        <fullName evidence="1">Acetamidase/formamidase family protein</fullName>
    </submittedName>
</protein>
<keyword evidence="2" id="KW-1185">Reference proteome</keyword>
<sequence length="308" mass="33143">MAEHLMDPSIVHHQWDATLPAALTINSGDIVHFDLRMAGHQQIRHGQPFSTTHLDPATLYHLQGPIHVAGARAGDTLAIDVLELKPGSWGWCGVLPGLGLLPEFADKPFLRYFDLTAPTTEIAAGVHIPIRPFLGVMATLERTITNASPFPPHQGGGNIDTRHLVVGSTLRLPVLRDGAIFSCGDPHAAQGDGEVCVNALETDMTATLRFTLSNRTISAPRFTVPAQPLTADGTDGHYGTMGIDTDLMEGARKATRAMIEILADEHDLPAEDAYLVCSLAGDLRIFEIVDAGVWNVGMTMPHSIFSGR</sequence>
<dbReference type="PANTHER" id="PTHR31891">
    <property type="entry name" value="FORMAMIDASE C869.04-RELATED"/>
    <property type="match status" value="1"/>
</dbReference>
<name>A0ABY5ZB33_9ACTN</name>